<dbReference type="EMBL" id="JACHHE010000001">
    <property type="protein sequence ID" value="MBB5178589.1"/>
    <property type="molecule type" value="Genomic_DNA"/>
</dbReference>
<keyword evidence="3" id="KW-1133">Transmembrane helix</keyword>
<reference evidence="6 7" key="1">
    <citation type="submission" date="2020-08" db="EMBL/GenBank/DDBJ databases">
        <title>Genomic Encyclopedia of Type Strains, Phase IV (KMG-IV): sequencing the most valuable type-strain genomes for metagenomic binning, comparative biology and taxonomic classification.</title>
        <authorList>
            <person name="Goeker M."/>
        </authorList>
    </citation>
    <scope>NUCLEOTIDE SEQUENCE [LARGE SCALE GENOMIC DNA]</scope>
    <source>
        <strain evidence="6 7">DSM 15895</strain>
    </source>
</reference>
<dbReference type="Proteomes" id="UP000525923">
    <property type="component" value="Unassembled WGS sequence"/>
</dbReference>
<gene>
    <name evidence="6" type="ORF">HNQ44_000011</name>
</gene>
<feature type="domain" description="DUF1232" evidence="5">
    <location>
        <begin position="71"/>
        <end position="105"/>
    </location>
</feature>
<keyword evidence="7" id="KW-1185">Reference proteome</keyword>
<organism evidence="6 7">
    <name type="scientific">Planococcus koreensis</name>
    <dbReference type="NCBI Taxonomy" id="112331"/>
    <lineage>
        <taxon>Bacteria</taxon>
        <taxon>Bacillati</taxon>
        <taxon>Bacillota</taxon>
        <taxon>Bacilli</taxon>
        <taxon>Bacillales</taxon>
        <taxon>Caryophanaceae</taxon>
        <taxon>Planococcus</taxon>
    </lineage>
</organism>
<name>A0A7W8CPT2_9BACL</name>
<dbReference type="RefSeq" id="WP_135501379.1">
    <property type="nucleotide sequence ID" value="NZ_CP181055.1"/>
</dbReference>
<dbReference type="AlphaFoldDB" id="A0A7W8CPT2"/>
<evidence type="ECO:0000313" key="6">
    <source>
        <dbReference type="EMBL" id="MBB5178589.1"/>
    </source>
</evidence>
<accession>A0A7W8CPT2</accession>
<dbReference type="OrthoDB" id="9793277at2"/>
<evidence type="ECO:0000256" key="1">
    <source>
        <dbReference type="ARBA" id="ARBA00004127"/>
    </source>
</evidence>
<dbReference type="InterPro" id="IPR010652">
    <property type="entry name" value="DUF1232"/>
</dbReference>
<evidence type="ECO:0000256" key="2">
    <source>
        <dbReference type="ARBA" id="ARBA00022692"/>
    </source>
</evidence>
<evidence type="ECO:0000256" key="3">
    <source>
        <dbReference type="ARBA" id="ARBA00022989"/>
    </source>
</evidence>
<dbReference type="GO" id="GO:0012505">
    <property type="term" value="C:endomembrane system"/>
    <property type="evidence" value="ECO:0007669"/>
    <property type="project" value="UniProtKB-SubCell"/>
</dbReference>
<evidence type="ECO:0000313" key="7">
    <source>
        <dbReference type="Proteomes" id="UP000525923"/>
    </source>
</evidence>
<evidence type="ECO:0000256" key="4">
    <source>
        <dbReference type="ARBA" id="ARBA00023136"/>
    </source>
</evidence>
<dbReference type="Pfam" id="PF06803">
    <property type="entry name" value="DUF1232"/>
    <property type="match status" value="1"/>
</dbReference>
<comment type="subcellular location">
    <subcellularLocation>
        <location evidence="1">Endomembrane system</location>
        <topology evidence="1">Multi-pass membrane protein</topology>
    </subcellularLocation>
</comment>
<sequence length="158" mass="17733">MTNDYLKKPLPNSQEQDDFYQKLRSRIQKWLDNRSGGVGKLGQYVLFAPDFFHLLSRLMLDSRIDASSKSKIGAGILYFFAPIDFLPELLVGPGGFLDDVVVAVFIVNTLLNKFPTEVIEEHWAGDKELLSVVRGISNSGSKVVSKIPAGRLVKRFMK</sequence>
<evidence type="ECO:0000259" key="5">
    <source>
        <dbReference type="Pfam" id="PF06803"/>
    </source>
</evidence>
<keyword evidence="2" id="KW-0812">Transmembrane</keyword>
<keyword evidence="4" id="KW-0472">Membrane</keyword>
<proteinExistence type="predicted"/>
<protein>
    <submittedName>
        <fullName evidence="6">Uncharacterized membrane protein YkvA (DUF1232 family)</fullName>
    </submittedName>
</protein>
<comment type="caution">
    <text evidence="6">The sequence shown here is derived from an EMBL/GenBank/DDBJ whole genome shotgun (WGS) entry which is preliminary data.</text>
</comment>